<comment type="caution">
    <text evidence="5">Lacks conserved residue(s) required for the propagation of feature annotation.</text>
</comment>
<comment type="catalytic activity">
    <reaction evidence="5">
        <text>[protein]-C-terminal S-[(2E,6E)-farnesyl]-L-cysteine + S-adenosyl-L-methionine = [protein]-C-terminal S-[(2E,6E)-farnesyl]-L-cysteine methyl ester + S-adenosyl-L-homocysteine</text>
        <dbReference type="Rhea" id="RHEA:21672"/>
        <dbReference type="Rhea" id="RHEA-COMP:12125"/>
        <dbReference type="Rhea" id="RHEA-COMP:12126"/>
        <dbReference type="ChEBI" id="CHEBI:57856"/>
        <dbReference type="ChEBI" id="CHEBI:59789"/>
        <dbReference type="ChEBI" id="CHEBI:90510"/>
        <dbReference type="ChEBI" id="CHEBI:90511"/>
        <dbReference type="EC" id="2.1.1.100"/>
    </reaction>
</comment>
<dbReference type="PANTHER" id="PTHR12714">
    <property type="entry name" value="PROTEIN-S ISOPRENYLCYSTEINE O-METHYLTRANSFERASE"/>
    <property type="match status" value="1"/>
</dbReference>
<keyword evidence="5" id="KW-0256">Endoplasmic reticulum</keyword>
<dbReference type="EC" id="2.1.1.100" evidence="5"/>
<feature type="chain" id="PRO_5022840084" description="Protein-S-isoprenylcysteine O-methyltransferase" evidence="6">
    <location>
        <begin position="19"/>
        <end position="242"/>
    </location>
</feature>
<dbReference type="InterPro" id="IPR007269">
    <property type="entry name" value="ICMT_MeTrfase"/>
</dbReference>
<organism evidence="7 8">
    <name type="scientific">Lentinus tigrinus ALCF2SS1-6</name>
    <dbReference type="NCBI Taxonomy" id="1328759"/>
    <lineage>
        <taxon>Eukaryota</taxon>
        <taxon>Fungi</taxon>
        <taxon>Dikarya</taxon>
        <taxon>Basidiomycota</taxon>
        <taxon>Agaricomycotina</taxon>
        <taxon>Agaricomycetes</taxon>
        <taxon>Polyporales</taxon>
        <taxon>Polyporaceae</taxon>
        <taxon>Lentinus</taxon>
    </lineage>
</organism>
<feature type="signal peptide" evidence="6">
    <location>
        <begin position="1"/>
        <end position="18"/>
    </location>
</feature>
<feature type="transmembrane region" description="Helical" evidence="5">
    <location>
        <begin position="99"/>
        <end position="118"/>
    </location>
</feature>
<comment type="subcellular location">
    <subcellularLocation>
        <location evidence="5">Endoplasmic reticulum membrane</location>
        <topology evidence="5">Multi-pass membrane protein</topology>
    </subcellularLocation>
    <subcellularLocation>
        <location evidence="1">Membrane</location>
        <topology evidence="1">Multi-pass membrane protein</topology>
    </subcellularLocation>
</comment>
<sequence>MSLWYLAKVPALILVIVAERIAFTPPNPPPAQDAAVRGRFKSADLIAAMLGKSSVISSLMVYPSEIAECVAVIAREYPSPLSTRILSMLFKDPAAVDRLIIQPTFVAGFLMLTGGALIRKICYGKLGKHFTFQLAIFKDHQLVTTGPYAIVRHPAYTGFLLATIGMVLVLLAPGSYVQESGMLDTWWIALWWGMWTLVVVVMVDIATIKRVSGEEEVLKKTFGKEWEEWARRTPYKFVPYVY</sequence>
<protein>
    <recommendedName>
        <fullName evidence="5">Protein-S-isoprenylcysteine O-methyltransferase</fullName>
        <ecNumber evidence="5">2.1.1.100</ecNumber>
    </recommendedName>
</protein>
<evidence type="ECO:0000256" key="5">
    <source>
        <dbReference type="RuleBase" id="RU362022"/>
    </source>
</evidence>
<gene>
    <name evidence="7" type="ORF">L227DRAFT_563462</name>
</gene>
<dbReference type="PANTHER" id="PTHR12714:SF9">
    <property type="entry name" value="PROTEIN-S-ISOPRENYLCYSTEINE O-METHYLTRANSFERASE"/>
    <property type="match status" value="1"/>
</dbReference>
<evidence type="ECO:0000313" key="8">
    <source>
        <dbReference type="Proteomes" id="UP000313359"/>
    </source>
</evidence>
<dbReference type="Gene3D" id="1.20.120.1630">
    <property type="match status" value="1"/>
</dbReference>
<evidence type="ECO:0000256" key="4">
    <source>
        <dbReference type="ARBA" id="ARBA00023136"/>
    </source>
</evidence>
<dbReference type="Proteomes" id="UP000313359">
    <property type="component" value="Unassembled WGS sequence"/>
</dbReference>
<evidence type="ECO:0000256" key="1">
    <source>
        <dbReference type="ARBA" id="ARBA00004141"/>
    </source>
</evidence>
<dbReference type="Pfam" id="PF04140">
    <property type="entry name" value="ICMT"/>
    <property type="match status" value="1"/>
</dbReference>
<evidence type="ECO:0000256" key="6">
    <source>
        <dbReference type="SAM" id="SignalP"/>
    </source>
</evidence>
<keyword evidence="5" id="KW-0949">S-adenosyl-L-methionine</keyword>
<dbReference type="GO" id="GO:0005789">
    <property type="term" value="C:endoplasmic reticulum membrane"/>
    <property type="evidence" value="ECO:0007669"/>
    <property type="project" value="UniProtKB-SubCell"/>
</dbReference>
<feature type="transmembrane region" description="Helical" evidence="5">
    <location>
        <begin position="186"/>
        <end position="206"/>
    </location>
</feature>
<dbReference type="OrthoDB" id="422086at2759"/>
<keyword evidence="4 5" id="KW-0472">Membrane</keyword>
<evidence type="ECO:0000256" key="3">
    <source>
        <dbReference type="ARBA" id="ARBA00022989"/>
    </source>
</evidence>
<keyword evidence="2 5" id="KW-0812">Transmembrane</keyword>
<evidence type="ECO:0000256" key="2">
    <source>
        <dbReference type="ARBA" id="ARBA00022692"/>
    </source>
</evidence>
<dbReference type="GO" id="GO:0004671">
    <property type="term" value="F:protein C-terminal S-isoprenylcysteine carboxyl O-methyltransferase activity"/>
    <property type="evidence" value="ECO:0007669"/>
    <property type="project" value="UniProtKB-EC"/>
</dbReference>
<proteinExistence type="inferred from homology"/>
<name>A0A5C2SA60_9APHY</name>
<accession>A0A5C2SA60</accession>
<dbReference type="GO" id="GO:0032259">
    <property type="term" value="P:methylation"/>
    <property type="evidence" value="ECO:0007669"/>
    <property type="project" value="UniProtKB-KW"/>
</dbReference>
<evidence type="ECO:0000313" key="7">
    <source>
        <dbReference type="EMBL" id="RPD60600.1"/>
    </source>
</evidence>
<keyword evidence="5" id="KW-0808">Transferase</keyword>
<comment type="similarity">
    <text evidence="5">Belongs to the class VI-like SAM-binding methyltransferase superfamily. Isoprenylcysteine carboxyl methyltransferase family.</text>
</comment>
<dbReference type="EMBL" id="ML122265">
    <property type="protein sequence ID" value="RPD60600.1"/>
    <property type="molecule type" value="Genomic_DNA"/>
</dbReference>
<reference evidence="7" key="1">
    <citation type="journal article" date="2018" name="Genome Biol. Evol.">
        <title>Genomics and development of Lentinus tigrinus, a white-rot wood-decaying mushroom with dimorphic fruiting bodies.</title>
        <authorList>
            <person name="Wu B."/>
            <person name="Xu Z."/>
            <person name="Knudson A."/>
            <person name="Carlson A."/>
            <person name="Chen N."/>
            <person name="Kovaka S."/>
            <person name="LaButti K."/>
            <person name="Lipzen A."/>
            <person name="Pennachio C."/>
            <person name="Riley R."/>
            <person name="Schakwitz W."/>
            <person name="Umezawa K."/>
            <person name="Ohm R.A."/>
            <person name="Grigoriev I.V."/>
            <person name="Nagy L.G."/>
            <person name="Gibbons J."/>
            <person name="Hibbett D."/>
        </authorList>
    </citation>
    <scope>NUCLEOTIDE SEQUENCE [LARGE SCALE GENOMIC DNA]</scope>
    <source>
        <strain evidence="7">ALCF2SS1-6</strain>
    </source>
</reference>
<keyword evidence="8" id="KW-1185">Reference proteome</keyword>
<keyword evidence="5" id="KW-0489">Methyltransferase</keyword>
<dbReference type="AlphaFoldDB" id="A0A5C2SA60"/>
<keyword evidence="3 5" id="KW-1133">Transmembrane helix</keyword>
<keyword evidence="6" id="KW-0732">Signal</keyword>
<feature type="transmembrane region" description="Helical" evidence="5">
    <location>
        <begin position="155"/>
        <end position="174"/>
    </location>
</feature>
<dbReference type="STRING" id="1328759.A0A5C2SA60"/>